<comment type="caution">
    <text evidence="7">The sequence shown here is derived from an EMBL/GenBank/DDBJ whole genome shotgun (WGS) entry which is preliminary data.</text>
</comment>
<feature type="domain" description="GST N-terminal" evidence="5">
    <location>
        <begin position="333"/>
        <end position="414"/>
    </location>
</feature>
<name>A0ABQ8EG71_BRANA</name>
<dbReference type="PANTHER" id="PTHR46431">
    <property type="entry name" value="EXPRESSED PROTEIN"/>
    <property type="match status" value="1"/>
</dbReference>
<feature type="transmembrane region" description="Helical" evidence="4">
    <location>
        <begin position="71"/>
        <end position="94"/>
    </location>
</feature>
<dbReference type="Pfam" id="PF02798">
    <property type="entry name" value="GST_N"/>
    <property type="match status" value="1"/>
</dbReference>
<keyword evidence="8" id="KW-1185">Reference proteome</keyword>
<dbReference type="CDD" id="cd03042">
    <property type="entry name" value="GST_N_Zeta"/>
    <property type="match status" value="1"/>
</dbReference>
<dbReference type="Proteomes" id="UP000824890">
    <property type="component" value="Unassembled WGS sequence"/>
</dbReference>
<feature type="transmembrane region" description="Helical" evidence="4">
    <location>
        <begin position="148"/>
        <end position="172"/>
    </location>
</feature>
<evidence type="ECO:0000256" key="1">
    <source>
        <dbReference type="ARBA" id="ARBA00010007"/>
    </source>
</evidence>
<dbReference type="SUPFAM" id="SSF47616">
    <property type="entry name" value="GST C-terminal domain-like"/>
    <property type="match status" value="1"/>
</dbReference>
<evidence type="ECO:0000256" key="4">
    <source>
        <dbReference type="SAM" id="Phobius"/>
    </source>
</evidence>
<dbReference type="InterPro" id="IPR034333">
    <property type="entry name" value="GST_Zeta_N"/>
</dbReference>
<evidence type="ECO:0000256" key="3">
    <source>
        <dbReference type="ARBA" id="ARBA00047960"/>
    </source>
</evidence>
<dbReference type="NCBIfam" id="TIGR01262">
    <property type="entry name" value="maiA"/>
    <property type="match status" value="1"/>
</dbReference>
<comment type="similarity">
    <text evidence="1">Belongs to the GST superfamily. Zeta family.</text>
</comment>
<evidence type="ECO:0000313" key="7">
    <source>
        <dbReference type="EMBL" id="KAH0939625.1"/>
    </source>
</evidence>
<dbReference type="Pfam" id="PF09335">
    <property type="entry name" value="VTT_dom"/>
    <property type="match status" value="1"/>
</dbReference>
<accession>A0ABQ8EG71</accession>
<dbReference type="EC" id="2.5.1.18" evidence="2"/>
<dbReference type="InterPro" id="IPR004046">
    <property type="entry name" value="GST_C"/>
</dbReference>
<dbReference type="SUPFAM" id="SSF52833">
    <property type="entry name" value="Thioredoxin-like"/>
    <property type="match status" value="1"/>
</dbReference>
<feature type="transmembrane region" description="Helical" evidence="4">
    <location>
        <begin position="234"/>
        <end position="255"/>
    </location>
</feature>
<reference evidence="7 8" key="1">
    <citation type="submission" date="2021-05" db="EMBL/GenBank/DDBJ databases">
        <title>Genome Assembly of Synthetic Allotetraploid Brassica napus Reveals Homoeologous Exchanges between Subgenomes.</title>
        <authorList>
            <person name="Davis J.T."/>
        </authorList>
    </citation>
    <scope>NUCLEOTIDE SEQUENCE [LARGE SCALE GENOMIC DNA]</scope>
    <source>
        <strain evidence="8">cv. Da-Ae</strain>
        <tissue evidence="7">Seedling</tissue>
    </source>
</reference>
<dbReference type="InterPro" id="IPR036249">
    <property type="entry name" value="Thioredoxin-like_sf"/>
</dbReference>
<feature type="domain" description="GST C-terminal" evidence="6">
    <location>
        <begin position="419"/>
        <end position="544"/>
    </location>
</feature>
<dbReference type="PANTHER" id="PTHR46431:SF15">
    <property type="entry name" value="TVP38_TMEM64 FAMILY MEMBRANE PROTEIN"/>
    <property type="match status" value="1"/>
</dbReference>
<feature type="transmembrane region" description="Helical" evidence="4">
    <location>
        <begin position="115"/>
        <end position="136"/>
    </location>
</feature>
<evidence type="ECO:0000313" key="8">
    <source>
        <dbReference type="Proteomes" id="UP000824890"/>
    </source>
</evidence>
<dbReference type="InterPro" id="IPR004045">
    <property type="entry name" value="Glutathione_S-Trfase_N"/>
</dbReference>
<keyword evidence="4" id="KW-0812">Transmembrane</keyword>
<proteinExistence type="inferred from homology"/>
<dbReference type="Pfam" id="PF14497">
    <property type="entry name" value="GST_C_3"/>
    <property type="match status" value="1"/>
</dbReference>
<dbReference type="Gene3D" id="3.40.30.10">
    <property type="entry name" value="Glutaredoxin"/>
    <property type="match status" value="1"/>
</dbReference>
<comment type="catalytic activity">
    <reaction evidence="3">
        <text>RX + glutathione = an S-substituted glutathione + a halide anion + H(+)</text>
        <dbReference type="Rhea" id="RHEA:16437"/>
        <dbReference type="ChEBI" id="CHEBI:15378"/>
        <dbReference type="ChEBI" id="CHEBI:16042"/>
        <dbReference type="ChEBI" id="CHEBI:17792"/>
        <dbReference type="ChEBI" id="CHEBI:57925"/>
        <dbReference type="ChEBI" id="CHEBI:90779"/>
        <dbReference type="EC" id="2.5.1.18"/>
    </reaction>
</comment>
<dbReference type="InterPro" id="IPR010987">
    <property type="entry name" value="Glutathione-S-Trfase_C-like"/>
</dbReference>
<evidence type="ECO:0000259" key="6">
    <source>
        <dbReference type="PROSITE" id="PS50405"/>
    </source>
</evidence>
<dbReference type="CDD" id="cd03191">
    <property type="entry name" value="GST_C_Zeta"/>
    <property type="match status" value="1"/>
</dbReference>
<evidence type="ECO:0000256" key="2">
    <source>
        <dbReference type="ARBA" id="ARBA00012452"/>
    </source>
</evidence>
<keyword evidence="4" id="KW-0472">Membrane</keyword>
<feature type="transmembrane region" description="Helical" evidence="4">
    <location>
        <begin position="276"/>
        <end position="297"/>
    </location>
</feature>
<evidence type="ECO:0000259" key="5">
    <source>
        <dbReference type="PROSITE" id="PS50404"/>
    </source>
</evidence>
<dbReference type="Gene3D" id="1.20.1050.10">
    <property type="match status" value="1"/>
</dbReference>
<dbReference type="InterPro" id="IPR034330">
    <property type="entry name" value="GST_Zeta_C"/>
</dbReference>
<organism evidence="7 8">
    <name type="scientific">Brassica napus</name>
    <name type="common">Rape</name>
    <dbReference type="NCBI Taxonomy" id="3708"/>
    <lineage>
        <taxon>Eukaryota</taxon>
        <taxon>Viridiplantae</taxon>
        <taxon>Streptophyta</taxon>
        <taxon>Embryophyta</taxon>
        <taxon>Tracheophyta</taxon>
        <taxon>Spermatophyta</taxon>
        <taxon>Magnoliopsida</taxon>
        <taxon>eudicotyledons</taxon>
        <taxon>Gunneridae</taxon>
        <taxon>Pentapetalae</taxon>
        <taxon>rosids</taxon>
        <taxon>malvids</taxon>
        <taxon>Brassicales</taxon>
        <taxon>Brassicaceae</taxon>
        <taxon>Brassiceae</taxon>
        <taxon>Brassica</taxon>
    </lineage>
</organism>
<dbReference type="SFLD" id="SFLDG00358">
    <property type="entry name" value="Main_(cytGST)"/>
    <property type="match status" value="1"/>
</dbReference>
<dbReference type="InterPro" id="IPR036282">
    <property type="entry name" value="Glutathione-S-Trfase_C_sf"/>
</dbReference>
<dbReference type="InterPro" id="IPR040079">
    <property type="entry name" value="Glutathione_S-Trfase"/>
</dbReference>
<keyword evidence="4" id="KW-1133">Transmembrane helix</keyword>
<dbReference type="InterPro" id="IPR032816">
    <property type="entry name" value="VTT_dom"/>
</dbReference>
<protein>
    <recommendedName>
        <fullName evidence="2">glutathione transferase</fullName>
        <ecNumber evidence="2">2.5.1.18</ecNumber>
    </recommendedName>
</protein>
<gene>
    <name evidence="7" type="ORF">HID58_007086</name>
</gene>
<dbReference type="SFLD" id="SFLDS00019">
    <property type="entry name" value="Glutathione_Transferase_(cytos"/>
    <property type="match status" value="1"/>
</dbReference>
<dbReference type="EMBL" id="JAGKQM010000002">
    <property type="protein sequence ID" value="KAH0939625.1"/>
    <property type="molecule type" value="Genomic_DNA"/>
</dbReference>
<sequence length="547" mass="62537">MRAYLPVSIYFHVPIMSNSLEEPIEEDDTSDSVPHLREDNESVRLVVVTHEASSQPETVSQSEEMHSRNLLWWWFKALCICALTLLLTLVFAKWGVPFVFQKVLIPILQWEATAFGRPMLFIVLLLSLALFPVFLIPSGPSMWLAGMIFGYGLGFVIIMVGTTVGMVLPYLIGLMFRDRLHQWLKRWPRQAAVLRLAAEGSWFHQFRVVAIFRISPFPYTIFNYAIVVTSMRFWPYLFGSIAGMIPEAFIYIYSGRLIRTFADVQYGHQRLTTVEIVYNVISLIIAVVTTVAFTVYAKRALRELQNADANESEVRNEARFEMKNAYTSEEMKEKLKLYSYWRSSCGHRVRIALSLKVIEYEYIPVNLLKGEQFDPDFMKINPMGTVPALVDGEVVITDSFAIIMYLDEKYPEPPLLPRDLHKRALNYQVASIISSGIQPHQNLAVIRYIEEKTNGEEKIAWVNNAIRKGYTALEKLLVNYAGIYATGDEIYLADLFLVAQVHGAMIKFKIDVEPYPTLAKCYESYKELSVFEDAVPAKQPDAPAPMI</sequence>
<dbReference type="InterPro" id="IPR005955">
    <property type="entry name" value="GST_Zeta"/>
</dbReference>
<dbReference type="PROSITE" id="PS50404">
    <property type="entry name" value="GST_NTER"/>
    <property type="match status" value="1"/>
</dbReference>
<dbReference type="PROSITE" id="PS50405">
    <property type="entry name" value="GST_CTER"/>
    <property type="match status" value="1"/>
</dbReference>